<feature type="binding site" evidence="8">
    <location>
        <position position="408"/>
    </location>
    <ligand>
        <name>[4Fe-4S] cluster</name>
        <dbReference type="ChEBI" id="CHEBI:49883"/>
        <label>1</label>
    </ligand>
</feature>
<evidence type="ECO:0000256" key="5">
    <source>
        <dbReference type="ARBA" id="ARBA00022982"/>
    </source>
</evidence>
<comment type="caution">
    <text evidence="11">The sequence shown here is derived from an EMBL/GenBank/DDBJ whole genome shotgun (WGS) entry which is preliminary data.</text>
</comment>
<evidence type="ECO:0000256" key="8">
    <source>
        <dbReference type="HAMAP-Rule" id="MF_00461"/>
    </source>
</evidence>
<feature type="compositionally biased region" description="Basic and acidic residues" evidence="9">
    <location>
        <begin position="678"/>
        <end position="692"/>
    </location>
</feature>
<comment type="function">
    <text evidence="8">Part of a membrane-bound complex that couples electron transfer with translocation of ions across the membrane.</text>
</comment>
<reference evidence="11 12" key="1">
    <citation type="submission" date="2020-12" db="EMBL/GenBank/DDBJ databases">
        <title>Oil enriched cultivation method for isolating marine PHA-producing bacteria.</title>
        <authorList>
            <person name="Zheng W."/>
            <person name="Yu S."/>
            <person name="Huang Y."/>
        </authorList>
    </citation>
    <scope>NUCLEOTIDE SEQUENCE [LARGE SCALE GENOMIC DNA]</scope>
    <source>
        <strain evidence="11 12">SN0-2</strain>
    </source>
</reference>
<comment type="similarity">
    <text evidence="8">Belongs to the 4Fe4S bacterial-type ferredoxin family. RnfC subfamily.</text>
</comment>
<dbReference type="PROSITE" id="PS51379">
    <property type="entry name" value="4FE4S_FER_2"/>
    <property type="match status" value="2"/>
</dbReference>
<dbReference type="RefSeq" id="WP_207004204.1">
    <property type="nucleotide sequence ID" value="NZ_JAEKJR010000003.1"/>
</dbReference>
<dbReference type="InterPro" id="IPR017900">
    <property type="entry name" value="4Fe4S_Fe_S_CS"/>
</dbReference>
<feature type="binding site" evidence="8">
    <location>
        <position position="451"/>
    </location>
    <ligand>
        <name>[4Fe-4S] cluster</name>
        <dbReference type="ChEBI" id="CHEBI:49883"/>
        <label>1</label>
    </ligand>
</feature>
<dbReference type="Pfam" id="PF12838">
    <property type="entry name" value="Fer4_7"/>
    <property type="match status" value="1"/>
</dbReference>
<evidence type="ECO:0000256" key="2">
    <source>
        <dbReference type="ARBA" id="ARBA00022485"/>
    </source>
</evidence>
<feature type="compositionally biased region" description="Basic and acidic residues" evidence="9">
    <location>
        <begin position="503"/>
        <end position="518"/>
    </location>
</feature>
<feature type="region of interest" description="Disordered" evidence="9">
    <location>
        <begin position="1"/>
        <end position="26"/>
    </location>
</feature>
<keyword evidence="3 8" id="KW-0479">Metal-binding</keyword>
<feature type="region of interest" description="Disordered" evidence="9">
    <location>
        <begin position="503"/>
        <end position="585"/>
    </location>
</feature>
<feature type="binding site" evidence="8">
    <location>
        <position position="405"/>
    </location>
    <ligand>
        <name>[4Fe-4S] cluster</name>
        <dbReference type="ChEBI" id="CHEBI:49883"/>
        <label>1</label>
    </ligand>
</feature>
<keyword evidence="2 8" id="KW-0004">4Fe-4S</keyword>
<dbReference type="Gene3D" id="3.40.50.11540">
    <property type="entry name" value="NADH-ubiquinone oxidoreductase 51kDa subunit"/>
    <property type="match status" value="1"/>
</dbReference>
<dbReference type="InterPro" id="IPR026902">
    <property type="entry name" value="RnfC_N"/>
</dbReference>
<keyword evidence="12" id="KW-1185">Reference proteome</keyword>
<dbReference type="InterPro" id="IPR037225">
    <property type="entry name" value="Nuo51_FMN-bd_sf"/>
</dbReference>
<feature type="compositionally biased region" description="Low complexity" evidence="9">
    <location>
        <begin position="611"/>
        <end position="625"/>
    </location>
</feature>
<dbReference type="Pfam" id="PF13375">
    <property type="entry name" value="RnfC_N"/>
    <property type="match status" value="1"/>
</dbReference>
<dbReference type="HAMAP" id="MF_00461">
    <property type="entry name" value="RsxC_RnfC"/>
    <property type="match status" value="1"/>
</dbReference>
<dbReference type="InterPro" id="IPR017896">
    <property type="entry name" value="4Fe4S_Fe-S-bd"/>
</dbReference>
<keyword evidence="8" id="KW-0997">Cell inner membrane</keyword>
<sequence>MSQVDHRQSASERRAAREAHLIASEKARDLSRELKVNDFHGGVHPPENKHQSTGEPIGTVPLAEDLIVPLNQHIGETAIPLVKLGDQVLKGQKIAEADGPISCPVHAPSSGTVVAIEPMPVPHPSGMAADCIQIRTDGRDAWCALSPLNDYTGQSIDTVLEKIRDCGIAGMGGAGFPTAVKLNPRGGATIDTLIINGTECEPYITADDMLMREYADEIIGGVEVLAHLLEQPERVLIGIEDNKPEAIKAMQQAAEGTRFHVVTFPTKYPSGGEKQLIEILTGREVPNEGLPANVGVVCQNVGTARAVFRAVTLGEPLISRVTTVVGESLDRQRNIEVPLGTPIRHILENHGVDRKRLQRIVIGGPMMGYTIEDESAPVVKTTNCILAPTDKELPPPPPAQACIRCGLCAEACPASLLPQQLYWYARAEDRDKLQAYNLFDCIECGACSYVCPSSIPLVQYYRAAKGDIREARLEKEKADRARERFEYRKLRLEKAEQEKEAKRLARKKAAEEARRQREQQASSPDAQAAKQESDVVAAALARVKAKQASPDQQLARAQRTLTSAEHRVERMQGKLDAAEESHKPQLEAQLKTAELKLKEARDKLAEVQKLAAAAPAQASPQADQPEPSITEDKLTVASASSSAANAAIEKAKAAAAARATMSPQEKLAQEIEALQKRVQKAEARLAKARSEDDPNTSAFATALEKMQGKLQEKQAQQGHNGSGN</sequence>
<evidence type="ECO:0000256" key="9">
    <source>
        <dbReference type="SAM" id="MobiDB-lite"/>
    </source>
</evidence>
<dbReference type="PANTHER" id="PTHR43034:SF2">
    <property type="entry name" value="ION-TRANSLOCATING OXIDOREDUCTASE COMPLEX SUBUNIT C"/>
    <property type="match status" value="1"/>
</dbReference>
<dbReference type="SUPFAM" id="SSF46548">
    <property type="entry name" value="alpha-helical ferredoxin"/>
    <property type="match status" value="1"/>
</dbReference>
<comment type="subcellular location">
    <subcellularLocation>
        <location evidence="8">Cell inner membrane</location>
        <topology evidence="8">Peripheral membrane protein</topology>
    </subcellularLocation>
</comment>
<evidence type="ECO:0000256" key="7">
    <source>
        <dbReference type="ARBA" id="ARBA00023014"/>
    </source>
</evidence>
<feature type="binding site" evidence="8">
    <location>
        <position position="441"/>
    </location>
    <ligand>
        <name>[4Fe-4S] cluster</name>
        <dbReference type="ChEBI" id="CHEBI:49883"/>
        <label>2</label>
    </ligand>
</feature>
<dbReference type="Proteomes" id="UP000664293">
    <property type="component" value="Unassembled WGS sequence"/>
</dbReference>
<dbReference type="Gene3D" id="3.30.70.20">
    <property type="match status" value="1"/>
</dbReference>
<keyword evidence="5 8" id="KW-0249">Electron transport</keyword>
<dbReference type="NCBIfam" id="TIGR01945">
    <property type="entry name" value="rnfC"/>
    <property type="match status" value="1"/>
</dbReference>
<evidence type="ECO:0000256" key="6">
    <source>
        <dbReference type="ARBA" id="ARBA00023004"/>
    </source>
</evidence>
<evidence type="ECO:0000256" key="4">
    <source>
        <dbReference type="ARBA" id="ARBA00022737"/>
    </source>
</evidence>
<keyword evidence="7 8" id="KW-0411">Iron-sulfur</keyword>
<comment type="cofactor">
    <cofactor evidence="8">
        <name>[4Fe-4S] cluster</name>
        <dbReference type="ChEBI" id="CHEBI:49883"/>
    </cofactor>
    <text evidence="8">Binds 2 [4Fe-4S] clusters per subunit.</text>
</comment>
<protein>
    <recommendedName>
        <fullName evidence="8">Ion-translocating oxidoreductase complex subunit C</fullName>
        <ecNumber evidence="8">7.-.-.-</ecNumber>
    </recommendedName>
    <alternativeName>
        <fullName evidence="8">Rnf electron transport complex subunit C</fullName>
    </alternativeName>
</protein>
<evidence type="ECO:0000313" key="11">
    <source>
        <dbReference type="EMBL" id="MBN8432422.1"/>
    </source>
</evidence>
<evidence type="ECO:0000256" key="3">
    <source>
        <dbReference type="ARBA" id="ARBA00022723"/>
    </source>
</evidence>
<feature type="region of interest" description="Disordered" evidence="9">
    <location>
        <begin position="38"/>
        <end position="57"/>
    </location>
</feature>
<evidence type="ECO:0000256" key="1">
    <source>
        <dbReference type="ARBA" id="ARBA00022448"/>
    </source>
</evidence>
<evidence type="ECO:0000313" key="12">
    <source>
        <dbReference type="Proteomes" id="UP000664293"/>
    </source>
</evidence>
<organism evidence="11 12">
    <name type="scientific">Microbulbifer salipaludis</name>
    <dbReference type="NCBI Taxonomy" id="187980"/>
    <lineage>
        <taxon>Bacteria</taxon>
        <taxon>Pseudomonadati</taxon>
        <taxon>Pseudomonadota</taxon>
        <taxon>Gammaproteobacteria</taxon>
        <taxon>Cellvibrionales</taxon>
        <taxon>Microbulbiferaceae</taxon>
        <taxon>Microbulbifer</taxon>
    </lineage>
</organism>
<dbReference type="SUPFAM" id="SSF142019">
    <property type="entry name" value="Nqo1 FMN-binding domain-like"/>
    <property type="match status" value="1"/>
</dbReference>
<accession>A0ABS3EAU6</accession>
<evidence type="ECO:0000259" key="10">
    <source>
        <dbReference type="PROSITE" id="PS51379"/>
    </source>
</evidence>
<dbReference type="PROSITE" id="PS00198">
    <property type="entry name" value="4FE4S_FER_1"/>
    <property type="match status" value="1"/>
</dbReference>
<dbReference type="EMBL" id="JAEKJR010000003">
    <property type="protein sequence ID" value="MBN8432422.1"/>
    <property type="molecule type" value="Genomic_DNA"/>
</dbReference>
<dbReference type="InterPro" id="IPR011538">
    <property type="entry name" value="Nuo51_FMN-bd"/>
</dbReference>
<keyword evidence="8" id="KW-0472">Membrane</keyword>
<feature type="region of interest" description="Disordered" evidence="9">
    <location>
        <begin position="678"/>
        <end position="724"/>
    </location>
</feature>
<feature type="binding site" evidence="8">
    <location>
        <position position="412"/>
    </location>
    <ligand>
        <name>[4Fe-4S] cluster</name>
        <dbReference type="ChEBI" id="CHEBI:49883"/>
        <label>2</label>
    </ligand>
</feature>
<keyword evidence="1 8" id="KW-0813">Transport</keyword>
<dbReference type="InterPro" id="IPR010208">
    <property type="entry name" value="Ion_transpt_RnfC/RsxC"/>
</dbReference>
<name>A0ABS3EAU6_9GAMM</name>
<gene>
    <name evidence="11" type="primary">rsxC</name>
    <name evidence="8" type="synonym">rnfC</name>
    <name evidence="11" type="ORF">JF535_16390</name>
</gene>
<feature type="region of interest" description="Disordered" evidence="9">
    <location>
        <begin position="610"/>
        <end position="636"/>
    </location>
</feature>
<feature type="binding site" evidence="8">
    <location>
        <position position="447"/>
    </location>
    <ligand>
        <name>[4Fe-4S] cluster</name>
        <dbReference type="ChEBI" id="CHEBI:49883"/>
        <label>2</label>
    </ligand>
</feature>
<keyword evidence="6 8" id="KW-0408">Iron</keyword>
<keyword evidence="8" id="KW-1003">Cell membrane</keyword>
<dbReference type="EC" id="7.-.-.-" evidence="8"/>
<dbReference type="PANTHER" id="PTHR43034">
    <property type="entry name" value="ION-TRANSLOCATING OXIDOREDUCTASE COMPLEX SUBUNIT C"/>
    <property type="match status" value="1"/>
</dbReference>
<keyword evidence="8" id="KW-1278">Translocase</keyword>
<proteinExistence type="inferred from homology"/>
<feature type="compositionally biased region" description="Basic and acidic residues" evidence="9">
    <location>
        <begin position="564"/>
        <end position="585"/>
    </location>
</feature>
<feature type="compositionally biased region" description="Low complexity" evidence="9">
    <location>
        <begin position="535"/>
        <end position="548"/>
    </location>
</feature>
<feature type="binding site" evidence="8">
    <location>
        <position position="444"/>
    </location>
    <ligand>
        <name>[4Fe-4S] cluster</name>
        <dbReference type="ChEBI" id="CHEBI:49883"/>
        <label>2</label>
    </ligand>
</feature>
<dbReference type="NCBIfam" id="NF003454">
    <property type="entry name" value="PRK05035.1"/>
    <property type="match status" value="1"/>
</dbReference>
<feature type="compositionally biased region" description="Polar residues" evidence="9">
    <location>
        <begin position="713"/>
        <end position="724"/>
    </location>
</feature>
<keyword evidence="4 8" id="KW-0677">Repeat</keyword>
<feature type="domain" description="4Fe-4S ferredoxin-type" evidence="10">
    <location>
        <begin position="432"/>
        <end position="461"/>
    </location>
</feature>
<dbReference type="Pfam" id="PF01512">
    <property type="entry name" value="Complex1_51K"/>
    <property type="match status" value="1"/>
</dbReference>
<feature type="binding site" evidence="8">
    <location>
        <position position="402"/>
    </location>
    <ligand>
        <name>[4Fe-4S] cluster</name>
        <dbReference type="ChEBI" id="CHEBI:49883"/>
        <label>1</label>
    </ligand>
</feature>
<feature type="domain" description="4Fe-4S ferredoxin-type" evidence="10">
    <location>
        <begin position="393"/>
        <end position="422"/>
    </location>
</feature>
<comment type="subunit">
    <text evidence="8">The complex is composed of six subunits: RnfA, RnfB, RnfC, RnfD, RnfE and RnfG.</text>
</comment>